<evidence type="ECO:0000313" key="3">
    <source>
        <dbReference type="Proteomes" id="UP000253410"/>
    </source>
</evidence>
<reference evidence="2 3" key="1">
    <citation type="submission" date="2018-05" db="EMBL/GenBank/DDBJ databases">
        <title>Chitinophaga sp. K3CV102501T nov., isolated from isolated from a monsoon evergreen broad-leaved forest soil.</title>
        <authorList>
            <person name="Lv Y."/>
        </authorList>
    </citation>
    <scope>NUCLEOTIDE SEQUENCE [LARGE SCALE GENOMIC DNA]</scope>
    <source>
        <strain evidence="2 3">GDMCC 1.1325</strain>
    </source>
</reference>
<gene>
    <name evidence="2" type="ORF">DF182_09995</name>
</gene>
<dbReference type="RefSeq" id="WP_113615480.1">
    <property type="nucleotide sequence ID" value="NZ_QFFJ01000001.1"/>
</dbReference>
<keyword evidence="1" id="KW-1133">Transmembrane helix</keyword>
<feature type="transmembrane region" description="Helical" evidence="1">
    <location>
        <begin position="6"/>
        <end position="26"/>
    </location>
</feature>
<feature type="transmembrane region" description="Helical" evidence="1">
    <location>
        <begin position="90"/>
        <end position="107"/>
    </location>
</feature>
<name>A0A365Y4G9_9BACT</name>
<sequence>MLLFNLLLLTHFMAFAGYLFILASLWTNIEAPRDKKGLFLGIAILLTGIALVALKYPAINYYKVVPKLGIFGVITVMNIRFADKPFTRQAYYWMVILTLLAAVIATIRV</sequence>
<proteinExistence type="predicted"/>
<evidence type="ECO:0000313" key="2">
    <source>
        <dbReference type="EMBL" id="RBL92884.1"/>
    </source>
</evidence>
<evidence type="ECO:0008006" key="4">
    <source>
        <dbReference type="Google" id="ProtNLM"/>
    </source>
</evidence>
<comment type="caution">
    <text evidence="2">The sequence shown here is derived from an EMBL/GenBank/DDBJ whole genome shotgun (WGS) entry which is preliminary data.</text>
</comment>
<evidence type="ECO:0000256" key="1">
    <source>
        <dbReference type="SAM" id="Phobius"/>
    </source>
</evidence>
<dbReference type="AlphaFoldDB" id="A0A365Y4G9"/>
<accession>A0A365Y4G9</accession>
<dbReference type="OrthoDB" id="678120at2"/>
<feature type="transmembrane region" description="Helical" evidence="1">
    <location>
        <begin position="38"/>
        <end position="58"/>
    </location>
</feature>
<dbReference type="EMBL" id="QFFJ01000001">
    <property type="protein sequence ID" value="RBL92884.1"/>
    <property type="molecule type" value="Genomic_DNA"/>
</dbReference>
<keyword evidence="1" id="KW-0812">Transmembrane</keyword>
<organism evidence="2 3">
    <name type="scientific">Chitinophaga flava</name>
    <dbReference type="NCBI Taxonomy" id="2259036"/>
    <lineage>
        <taxon>Bacteria</taxon>
        <taxon>Pseudomonadati</taxon>
        <taxon>Bacteroidota</taxon>
        <taxon>Chitinophagia</taxon>
        <taxon>Chitinophagales</taxon>
        <taxon>Chitinophagaceae</taxon>
        <taxon>Chitinophaga</taxon>
    </lineage>
</organism>
<protein>
    <recommendedName>
        <fullName evidence="4">Integral membrane protein</fullName>
    </recommendedName>
</protein>
<keyword evidence="1" id="KW-0472">Membrane</keyword>
<dbReference type="Proteomes" id="UP000253410">
    <property type="component" value="Unassembled WGS sequence"/>
</dbReference>
<keyword evidence="3" id="KW-1185">Reference proteome</keyword>